<protein>
    <submittedName>
        <fullName evidence="1">Uncharacterized protein</fullName>
    </submittedName>
</protein>
<gene>
    <name evidence="1" type="ORF">B7C42_07692</name>
</gene>
<organism evidence="1 2">
    <name type="scientific">Nocardia cerradoensis</name>
    <dbReference type="NCBI Taxonomy" id="85688"/>
    <lineage>
        <taxon>Bacteria</taxon>
        <taxon>Bacillati</taxon>
        <taxon>Actinomycetota</taxon>
        <taxon>Actinomycetes</taxon>
        <taxon>Mycobacteriales</taxon>
        <taxon>Nocardiaceae</taxon>
        <taxon>Nocardia</taxon>
    </lineage>
</organism>
<keyword evidence="2" id="KW-1185">Reference proteome</keyword>
<comment type="caution">
    <text evidence="1">The sequence shown here is derived from an EMBL/GenBank/DDBJ whole genome shotgun (WGS) entry which is preliminary data.</text>
</comment>
<dbReference type="Proteomes" id="UP000215506">
    <property type="component" value="Unassembled WGS sequence"/>
</dbReference>
<reference evidence="1 2" key="1">
    <citation type="submission" date="2017-07" db="EMBL/GenBank/DDBJ databases">
        <title>First draft Genome Sequence of Nocardia cerradoensis isolated from human infection.</title>
        <authorList>
            <person name="Carrasco G."/>
        </authorList>
    </citation>
    <scope>NUCLEOTIDE SEQUENCE [LARGE SCALE GENOMIC DNA]</scope>
    <source>
        <strain evidence="1 2">CNM20130759</strain>
    </source>
</reference>
<evidence type="ECO:0000313" key="2">
    <source>
        <dbReference type="Proteomes" id="UP000215506"/>
    </source>
</evidence>
<accession>A0A231GUH0</accession>
<proteinExistence type="predicted"/>
<sequence length="89" mass="9951">MPVAPRTRIRLKSHAGLSGGDRIGYVAPPGHSAVVRTDFDHASGELVQVWSKTPPTDGTDWVVVWWPGNHWTWERESDLEFVDTDPNTT</sequence>
<dbReference type="AlphaFoldDB" id="A0A231GUH0"/>
<name>A0A231GUH0_9NOCA</name>
<dbReference type="RefSeq" id="WP_094028270.1">
    <property type="nucleotide sequence ID" value="NZ_NGAF01000036.1"/>
</dbReference>
<evidence type="ECO:0000313" key="1">
    <source>
        <dbReference type="EMBL" id="OXR40267.1"/>
    </source>
</evidence>
<dbReference type="EMBL" id="NGAF01000036">
    <property type="protein sequence ID" value="OXR40267.1"/>
    <property type="molecule type" value="Genomic_DNA"/>
</dbReference>